<evidence type="ECO:0000256" key="1">
    <source>
        <dbReference type="ARBA" id="ARBA00007865"/>
    </source>
</evidence>
<evidence type="ECO:0000313" key="3">
    <source>
        <dbReference type="Proteomes" id="UP000014071"/>
    </source>
</evidence>
<dbReference type="PANTHER" id="PTHR34861:SF10">
    <property type="entry name" value="CYCLASE"/>
    <property type="match status" value="1"/>
</dbReference>
<dbReference type="GO" id="GO:0004061">
    <property type="term" value="F:arylformamidase activity"/>
    <property type="evidence" value="ECO:0007669"/>
    <property type="project" value="InterPro"/>
</dbReference>
<dbReference type="SUPFAM" id="SSF102198">
    <property type="entry name" value="Putative cyclase"/>
    <property type="match status" value="1"/>
</dbReference>
<proteinExistence type="inferred from homology"/>
<evidence type="ECO:0008006" key="4">
    <source>
        <dbReference type="Google" id="ProtNLM"/>
    </source>
</evidence>
<dbReference type="EMBL" id="DF238790">
    <property type="protein sequence ID" value="GAC95152.1"/>
    <property type="molecule type" value="Genomic_DNA"/>
</dbReference>
<dbReference type="OrthoDB" id="5396at2759"/>
<dbReference type="GO" id="GO:0019441">
    <property type="term" value="P:L-tryptophan catabolic process to kynurenine"/>
    <property type="evidence" value="ECO:0007669"/>
    <property type="project" value="InterPro"/>
</dbReference>
<dbReference type="AlphaFoldDB" id="R9P1V5"/>
<accession>R9P1V5</accession>
<comment type="similarity">
    <text evidence="1">Belongs to the Cyclase 1 superfamily.</text>
</comment>
<gene>
    <name evidence="2" type="ORF">PHSY_002727</name>
</gene>
<dbReference type="RefSeq" id="XP_012188739.1">
    <property type="nucleotide sequence ID" value="XM_012333349.1"/>
</dbReference>
<dbReference type="Proteomes" id="UP000014071">
    <property type="component" value="Unassembled WGS sequence"/>
</dbReference>
<dbReference type="InterPro" id="IPR037175">
    <property type="entry name" value="KFase_sf"/>
</dbReference>
<evidence type="ECO:0000313" key="2">
    <source>
        <dbReference type="EMBL" id="GAC95152.1"/>
    </source>
</evidence>
<dbReference type="InterPro" id="IPR007325">
    <property type="entry name" value="KFase/CYL"/>
</dbReference>
<dbReference type="HOGENOM" id="CLU_030671_1_0_1"/>
<dbReference type="GeneID" id="24108018"/>
<dbReference type="Pfam" id="PF04199">
    <property type="entry name" value="Cyclase"/>
    <property type="match status" value="1"/>
</dbReference>
<name>R9P1V5_PSEHS</name>
<dbReference type="STRING" id="1305764.R9P1V5"/>
<dbReference type="PANTHER" id="PTHR34861">
    <property type="match status" value="1"/>
</dbReference>
<dbReference type="Gene3D" id="3.50.30.50">
    <property type="entry name" value="Putative cyclase"/>
    <property type="match status" value="1"/>
</dbReference>
<protein>
    <recommendedName>
        <fullName evidence="4">Cyclase</fullName>
    </recommendedName>
</protein>
<keyword evidence="3" id="KW-1185">Reference proteome</keyword>
<reference evidence="3" key="1">
    <citation type="journal article" date="2013" name="Genome Announc.">
        <title>Draft genome sequence of the basidiomycetous yeast-like fungus Pseudozyma hubeiensis SY62, which produces an abundant amount of the biosurfactant mannosylerythritol lipids.</title>
        <authorList>
            <person name="Konishi M."/>
            <person name="Hatada Y."/>
            <person name="Horiuchi J."/>
        </authorList>
    </citation>
    <scope>NUCLEOTIDE SEQUENCE [LARGE SCALE GENOMIC DNA]</scope>
    <source>
        <strain evidence="3">SY62</strain>
    </source>
</reference>
<sequence length="307" mass="34110">MAFVPAVICADRGSSVFRPALNFLTDENTKNAMDNEIHTGKRVQLDWSLDKMTFPGFGRKKGEHKLIDLGFLGVTATDDMVTFNTQQSSQWDGLRHFAHQQSKMLYNGVPHDDIHADRGNLRLGIHNWVDNGGIAGRGVLIDWASWAASRNGGQTPRPDQSYTISLADLQACLEQQGTELKHGDLLLIRTGFVAWHDIATQDQLREQQESGASIGLAQDPALVEWLWDNHFSAVAADNPALEVWPPQGQPLHEFLIALWGCPIGELWNLEKLAELCREHKRWSFFLTSSPLNIPGGVASPPNAMAIF</sequence>
<dbReference type="eggNOG" id="ENOG502RKE6">
    <property type="taxonomic scope" value="Eukaryota"/>
</dbReference>
<organism evidence="2 3">
    <name type="scientific">Pseudozyma hubeiensis (strain SY62)</name>
    <name type="common">Yeast</name>
    <dbReference type="NCBI Taxonomy" id="1305764"/>
    <lineage>
        <taxon>Eukaryota</taxon>
        <taxon>Fungi</taxon>
        <taxon>Dikarya</taxon>
        <taxon>Basidiomycota</taxon>
        <taxon>Ustilaginomycotina</taxon>
        <taxon>Ustilaginomycetes</taxon>
        <taxon>Ustilaginales</taxon>
        <taxon>Ustilaginaceae</taxon>
        <taxon>Pseudozyma</taxon>
    </lineage>
</organism>